<evidence type="ECO:0000259" key="2">
    <source>
        <dbReference type="SMART" id="SM00226"/>
    </source>
</evidence>
<comment type="caution">
    <text evidence="3">The sequence shown here is derived from an EMBL/GenBank/DDBJ whole genome shotgun (WGS) entry which is preliminary data.</text>
</comment>
<dbReference type="Pfam" id="PF01451">
    <property type="entry name" value="LMWPc"/>
    <property type="match status" value="1"/>
</dbReference>
<dbReference type="Gene3D" id="3.40.50.2300">
    <property type="match status" value="1"/>
</dbReference>
<evidence type="ECO:0000313" key="3">
    <source>
        <dbReference type="EMBL" id="MBI1757520.1"/>
    </source>
</evidence>
<evidence type="ECO:0000256" key="1">
    <source>
        <dbReference type="ARBA" id="ARBA00022849"/>
    </source>
</evidence>
<dbReference type="InterPro" id="IPR023485">
    <property type="entry name" value="Ptyr_pPase"/>
</dbReference>
<dbReference type="SUPFAM" id="SSF52788">
    <property type="entry name" value="Phosphotyrosine protein phosphatases I"/>
    <property type="match status" value="1"/>
</dbReference>
<evidence type="ECO:0000313" key="4">
    <source>
        <dbReference type="Proteomes" id="UP000727962"/>
    </source>
</evidence>
<proteinExistence type="predicted"/>
<gene>
    <name evidence="3" type="ORF">HYR64_10485</name>
</gene>
<organism evidence="3 4">
    <name type="scientific">Fimbriimonas ginsengisoli</name>
    <dbReference type="NCBI Taxonomy" id="1005039"/>
    <lineage>
        <taxon>Bacteria</taxon>
        <taxon>Bacillati</taxon>
        <taxon>Armatimonadota</taxon>
        <taxon>Fimbriimonadia</taxon>
        <taxon>Fimbriimonadales</taxon>
        <taxon>Fimbriimonadaceae</taxon>
        <taxon>Fimbriimonas</taxon>
    </lineage>
</organism>
<dbReference type="EMBL" id="JACOSL010000064">
    <property type="protein sequence ID" value="MBI1757520.1"/>
    <property type="molecule type" value="Genomic_DNA"/>
</dbReference>
<dbReference type="SMART" id="SM00226">
    <property type="entry name" value="LMWPc"/>
    <property type="match status" value="1"/>
</dbReference>
<reference evidence="3" key="1">
    <citation type="submission" date="2020-07" db="EMBL/GenBank/DDBJ databases">
        <title>Huge and variable diversity of episymbiotic CPR bacteria and DPANN archaea in groundwater ecosystems.</title>
        <authorList>
            <person name="He C.Y."/>
            <person name="Keren R."/>
            <person name="Whittaker M."/>
            <person name="Farag I.F."/>
            <person name="Doudna J."/>
            <person name="Cate J.H.D."/>
            <person name="Banfield J.F."/>
        </authorList>
    </citation>
    <scope>NUCLEOTIDE SEQUENCE</scope>
    <source>
        <strain evidence="3">NC_groundwater_17_Pr7_B-0.1um_64_12</strain>
    </source>
</reference>
<dbReference type="AlphaFoldDB" id="A0A931LU52"/>
<name>A0A931LU52_FIMGI</name>
<dbReference type="InterPro" id="IPR036196">
    <property type="entry name" value="Ptyr_pPase_sf"/>
</dbReference>
<protein>
    <submittedName>
        <fullName evidence="3">Arsenate reductase ArsC</fullName>
    </submittedName>
</protein>
<dbReference type="GO" id="GO:0046685">
    <property type="term" value="P:response to arsenic-containing substance"/>
    <property type="evidence" value="ECO:0007669"/>
    <property type="project" value="UniProtKB-KW"/>
</dbReference>
<dbReference type="PANTHER" id="PTHR43428">
    <property type="entry name" value="ARSENATE REDUCTASE"/>
    <property type="match status" value="1"/>
</dbReference>
<dbReference type="PANTHER" id="PTHR43428:SF1">
    <property type="entry name" value="ARSENATE REDUCTASE"/>
    <property type="match status" value="1"/>
</dbReference>
<dbReference type="Proteomes" id="UP000727962">
    <property type="component" value="Unassembled WGS sequence"/>
</dbReference>
<feature type="domain" description="Phosphotyrosine protein phosphatase I" evidence="2">
    <location>
        <begin position="1"/>
        <end position="131"/>
    </location>
</feature>
<keyword evidence="1" id="KW-0059">Arsenical resistance</keyword>
<accession>A0A931LU52</accession>
<sequence>MLVLFVCVHNTGRSQMAEAFFNRLAREGGMDVRAESAGTLGAGALNPTVVEAMAELGISMKGQKPKALTSEMVRRATKVVSMGCGVDTGACPTRFVLTDDWALADPAGQPIEQVREIRYEIERRVKRLFAEISSGIPT</sequence>
<dbReference type="CDD" id="cd16345">
    <property type="entry name" value="LMWP_ArsC"/>
    <property type="match status" value="1"/>
</dbReference>